<dbReference type="RefSeq" id="WP_248601640.1">
    <property type="nucleotide sequence ID" value="NZ_JAJIAO010000002.1"/>
</dbReference>
<protein>
    <submittedName>
        <fullName evidence="2">SDR family oxidoreductase</fullName>
    </submittedName>
</protein>
<gene>
    <name evidence="2" type="ORF">LNP07_03795</name>
</gene>
<dbReference type="InterPro" id="IPR016040">
    <property type="entry name" value="NAD(P)-bd_dom"/>
</dbReference>
<evidence type="ECO:0000259" key="1">
    <source>
        <dbReference type="Pfam" id="PF13460"/>
    </source>
</evidence>
<comment type="caution">
    <text evidence="2">The sequence shown here is derived from an EMBL/GenBank/DDBJ whole genome shotgun (WGS) entry which is preliminary data.</text>
</comment>
<evidence type="ECO:0000313" key="3">
    <source>
        <dbReference type="Proteomes" id="UP001522905"/>
    </source>
</evidence>
<sequence length="185" mass="21097">MKKILVLGKNNLIAQKLIQILIKNNFDVITMNEQNLSDKNSYSNYLSDVDVIYSFLGPMDVDLCFEALFESINEGNINLRKFIMCSTAGVDKELDKPIKYPNVKDVKEYLNEQRYAIKIVDEYEIPYTILRPVELVDTAFGKVFLYKEGETMPAGKVSTDIVSKIAYDVLQNGQYENTSIGIVEK</sequence>
<dbReference type="SUPFAM" id="SSF51735">
    <property type="entry name" value="NAD(P)-binding Rossmann-fold domains"/>
    <property type="match status" value="1"/>
</dbReference>
<name>A0ABT0I1N6_9LACO</name>
<proteinExistence type="predicted"/>
<keyword evidence="3" id="KW-1185">Reference proteome</keyword>
<dbReference type="Gene3D" id="3.40.50.720">
    <property type="entry name" value="NAD(P)-binding Rossmann-like Domain"/>
    <property type="match status" value="1"/>
</dbReference>
<reference evidence="2 3" key="1">
    <citation type="submission" date="2021-11" db="EMBL/GenBank/DDBJ databases">
        <title>Comparative genomics of bee honey and flower isolates.</title>
        <authorList>
            <person name="Bechtner J.D."/>
            <person name="Gallus M.K."/>
            <person name="Ehrmann M."/>
        </authorList>
    </citation>
    <scope>NUCLEOTIDE SEQUENCE [LARGE SCALE GENOMIC DNA]</scope>
    <source>
        <strain evidence="2 3">M161</strain>
    </source>
</reference>
<feature type="domain" description="NAD(P)-binding" evidence="1">
    <location>
        <begin position="30"/>
        <end position="172"/>
    </location>
</feature>
<evidence type="ECO:0000313" key="2">
    <source>
        <dbReference type="EMBL" id="MCK8624633.1"/>
    </source>
</evidence>
<accession>A0ABT0I1N6</accession>
<dbReference type="Pfam" id="PF13460">
    <property type="entry name" value="NAD_binding_10"/>
    <property type="match status" value="1"/>
</dbReference>
<organism evidence="2 3">
    <name type="scientific">Apilactobacillus xinyiensis</name>
    <dbReference type="NCBI Taxonomy" id="2841032"/>
    <lineage>
        <taxon>Bacteria</taxon>
        <taxon>Bacillati</taxon>
        <taxon>Bacillota</taxon>
        <taxon>Bacilli</taxon>
        <taxon>Lactobacillales</taxon>
        <taxon>Lactobacillaceae</taxon>
        <taxon>Apilactobacillus</taxon>
    </lineage>
</organism>
<dbReference type="EMBL" id="JAJIAO010000002">
    <property type="protein sequence ID" value="MCK8624633.1"/>
    <property type="molecule type" value="Genomic_DNA"/>
</dbReference>
<dbReference type="InterPro" id="IPR036291">
    <property type="entry name" value="NAD(P)-bd_dom_sf"/>
</dbReference>
<dbReference type="Proteomes" id="UP001522905">
    <property type="component" value="Unassembled WGS sequence"/>
</dbReference>